<dbReference type="EMBL" id="OCYS01000095">
    <property type="protein sequence ID" value="SON88997.1"/>
    <property type="molecule type" value="Genomic_DNA"/>
</dbReference>
<evidence type="ECO:0000313" key="3">
    <source>
        <dbReference type="EMBL" id="SON88997.1"/>
    </source>
</evidence>
<sequence>MQVDEATAHAATPNHNEQTNGRVPLGESPMQREWMTAMQRDGEGENVGLEDGGTRHAPSGQR</sequence>
<dbReference type="AlphaFoldDB" id="A0AB38E2J6"/>
<name>A0AB38E2J6_XANCH</name>
<proteinExistence type="predicted"/>
<evidence type="ECO:0000313" key="4">
    <source>
        <dbReference type="Proteomes" id="UP000234166"/>
    </source>
</evidence>
<evidence type="ECO:0000313" key="2">
    <source>
        <dbReference type="EMBL" id="SON81705.1"/>
    </source>
</evidence>
<gene>
    <name evidence="2" type="ORF">XAP6984_420076</name>
    <name evidence="3" type="ORF">XAP7430_400095</name>
</gene>
<dbReference type="Proteomes" id="UP000234181">
    <property type="component" value="Unassembled WGS sequence"/>
</dbReference>
<dbReference type="EMBL" id="OCYT01000098">
    <property type="protein sequence ID" value="SON81705.1"/>
    <property type="molecule type" value="Genomic_DNA"/>
</dbReference>
<evidence type="ECO:0000313" key="5">
    <source>
        <dbReference type="Proteomes" id="UP000234181"/>
    </source>
</evidence>
<accession>A0AB38E2J6</accession>
<comment type="caution">
    <text evidence="3">The sequence shown here is derived from an EMBL/GenBank/DDBJ whole genome shotgun (WGS) entry which is preliminary data.</text>
</comment>
<keyword evidence="5" id="KW-1185">Reference proteome</keyword>
<organism evidence="3 4">
    <name type="scientific">Xanthomonas campestris pv. phaseoli</name>
    <dbReference type="NCBI Taxonomy" id="317013"/>
    <lineage>
        <taxon>Bacteria</taxon>
        <taxon>Pseudomonadati</taxon>
        <taxon>Pseudomonadota</taxon>
        <taxon>Gammaproteobacteria</taxon>
        <taxon>Lysobacterales</taxon>
        <taxon>Lysobacteraceae</taxon>
        <taxon>Xanthomonas</taxon>
    </lineage>
</organism>
<protein>
    <submittedName>
        <fullName evidence="3">Uncharacterized protein</fullName>
    </submittedName>
</protein>
<reference evidence="4 5" key="1">
    <citation type="submission" date="2017-10" db="EMBL/GenBank/DDBJ databases">
        <authorList>
            <person name="Regsiter A."/>
            <person name="William W."/>
        </authorList>
    </citation>
    <scope>NUCLEOTIDE SEQUENCE [LARGE SCALE GENOMIC DNA]</scope>
    <source>
        <strain evidence="2 5">CFBP6984</strain>
        <strain evidence="3 4">CFBP7430</strain>
    </source>
</reference>
<dbReference type="Proteomes" id="UP000234166">
    <property type="component" value="Unassembled WGS sequence"/>
</dbReference>
<evidence type="ECO:0000256" key="1">
    <source>
        <dbReference type="SAM" id="MobiDB-lite"/>
    </source>
</evidence>
<feature type="region of interest" description="Disordered" evidence="1">
    <location>
        <begin position="1"/>
        <end position="62"/>
    </location>
</feature>